<dbReference type="Gene3D" id="1.20.1260.60">
    <property type="entry name" value="Vacuolar protein sorting-associated protein Ist1"/>
    <property type="match status" value="1"/>
</dbReference>
<feature type="non-terminal residue" evidence="2">
    <location>
        <position position="1"/>
    </location>
</feature>
<gene>
    <name evidence="2" type="ORF">HaLaN_09105</name>
</gene>
<evidence type="ECO:0000313" key="3">
    <source>
        <dbReference type="Proteomes" id="UP000485058"/>
    </source>
</evidence>
<evidence type="ECO:0000313" key="2">
    <source>
        <dbReference type="EMBL" id="GFH13261.1"/>
    </source>
</evidence>
<dbReference type="InterPro" id="IPR005061">
    <property type="entry name" value="Ist1"/>
</dbReference>
<protein>
    <submittedName>
        <fullName evidence="2">Uncharacterized protein</fullName>
    </submittedName>
</protein>
<dbReference type="InterPro" id="IPR042277">
    <property type="entry name" value="IST1-like"/>
</dbReference>
<dbReference type="EMBL" id="BLLF01000591">
    <property type="protein sequence ID" value="GFH13261.1"/>
    <property type="molecule type" value="Genomic_DNA"/>
</dbReference>
<feature type="non-terminal residue" evidence="2">
    <location>
        <position position="73"/>
    </location>
</feature>
<comment type="caution">
    <text evidence="2">The sequence shown here is derived from an EMBL/GenBank/DDBJ whole genome shotgun (WGS) entry which is preliminary data.</text>
</comment>
<organism evidence="2 3">
    <name type="scientific">Haematococcus lacustris</name>
    <name type="common">Green alga</name>
    <name type="synonym">Haematococcus pluvialis</name>
    <dbReference type="NCBI Taxonomy" id="44745"/>
    <lineage>
        <taxon>Eukaryota</taxon>
        <taxon>Viridiplantae</taxon>
        <taxon>Chlorophyta</taxon>
        <taxon>core chlorophytes</taxon>
        <taxon>Chlorophyceae</taxon>
        <taxon>CS clade</taxon>
        <taxon>Chlamydomonadales</taxon>
        <taxon>Haematococcaceae</taxon>
        <taxon>Haematococcus</taxon>
    </lineage>
</organism>
<reference evidence="2 3" key="1">
    <citation type="submission" date="2020-02" db="EMBL/GenBank/DDBJ databases">
        <title>Draft genome sequence of Haematococcus lacustris strain NIES-144.</title>
        <authorList>
            <person name="Morimoto D."/>
            <person name="Nakagawa S."/>
            <person name="Yoshida T."/>
            <person name="Sawayama S."/>
        </authorList>
    </citation>
    <scope>NUCLEOTIDE SEQUENCE [LARGE SCALE GENOMIC DNA]</scope>
    <source>
        <strain evidence="2 3">NIES-144</strain>
    </source>
</reference>
<dbReference type="PANTHER" id="PTHR12161">
    <property type="entry name" value="IST1 FAMILY MEMBER"/>
    <property type="match status" value="1"/>
</dbReference>
<dbReference type="PANTHER" id="PTHR12161:SF5">
    <property type="entry name" value="IST1 HOMOLOG"/>
    <property type="match status" value="1"/>
</dbReference>
<dbReference type="Proteomes" id="UP000485058">
    <property type="component" value="Unassembled WGS sequence"/>
</dbReference>
<dbReference type="Pfam" id="PF03398">
    <property type="entry name" value="Ist1"/>
    <property type="match status" value="1"/>
</dbReference>
<comment type="similarity">
    <text evidence="1">Belongs to the IST1 family.</text>
</comment>
<accession>A0A699YUI7</accession>
<dbReference type="GO" id="GO:0015031">
    <property type="term" value="P:protein transport"/>
    <property type="evidence" value="ECO:0007669"/>
    <property type="project" value="InterPro"/>
</dbReference>
<sequence>MHGMQLPPITLPHTELVTVRSQQIAQTREVPSDLTEAISSIIYAAARVKDIQELGELKTMFAAKYGKEYVNEA</sequence>
<keyword evidence="3" id="KW-1185">Reference proteome</keyword>
<evidence type="ECO:0000256" key="1">
    <source>
        <dbReference type="ARBA" id="ARBA00005536"/>
    </source>
</evidence>
<name>A0A699YUI7_HAELA</name>
<dbReference type="AlphaFoldDB" id="A0A699YUI7"/>
<proteinExistence type="inferred from homology"/>